<dbReference type="RefSeq" id="WP_043069129.1">
    <property type="nucleotide sequence ID" value="NZ_BJOA01000301.1"/>
</dbReference>
<evidence type="ECO:0000313" key="1">
    <source>
        <dbReference type="EMBL" id="KON95899.1"/>
    </source>
</evidence>
<accession>A0A0D1XRN7</accession>
<reference evidence="1 3" key="1">
    <citation type="submission" date="2015-07" db="EMBL/GenBank/DDBJ databases">
        <title>Fjat-14205 dsm 2895.</title>
        <authorList>
            <person name="Liu B."/>
            <person name="Wang J."/>
            <person name="Zhu Y."/>
            <person name="Liu G."/>
            <person name="Chen Q."/>
            <person name="Chen Z."/>
            <person name="Lan J."/>
            <person name="Che J."/>
            <person name="Ge C."/>
            <person name="Shi H."/>
            <person name="Pan Z."/>
            <person name="Liu X."/>
        </authorList>
    </citation>
    <scope>NUCLEOTIDE SEQUENCE [LARGE SCALE GENOMIC DNA]</scope>
    <source>
        <strain evidence="1 3">DSM 2895</strain>
    </source>
</reference>
<evidence type="ECO:0000313" key="2">
    <source>
        <dbReference type="EMBL" id="SDI40106.1"/>
    </source>
</evidence>
<evidence type="ECO:0000313" key="3">
    <source>
        <dbReference type="Proteomes" id="UP000037269"/>
    </source>
</evidence>
<dbReference type="Proteomes" id="UP000037269">
    <property type="component" value="Unassembled WGS sequence"/>
</dbReference>
<keyword evidence="3" id="KW-1185">Reference proteome</keyword>
<protein>
    <submittedName>
        <fullName evidence="1">Uncharacterized protein</fullName>
    </submittedName>
</protein>
<dbReference type="EMBL" id="LGUG01000004">
    <property type="protein sequence ID" value="KON95899.1"/>
    <property type="molecule type" value="Genomic_DNA"/>
</dbReference>
<proteinExistence type="predicted"/>
<organism evidence="1 3">
    <name type="scientific">Aneurinibacillus migulanus</name>
    <name type="common">Bacillus migulanus</name>
    <dbReference type="NCBI Taxonomy" id="47500"/>
    <lineage>
        <taxon>Bacteria</taxon>
        <taxon>Bacillati</taxon>
        <taxon>Bacillota</taxon>
        <taxon>Bacilli</taxon>
        <taxon>Bacillales</taxon>
        <taxon>Paenibacillaceae</taxon>
        <taxon>Aneurinibacillus group</taxon>
        <taxon>Aneurinibacillus</taxon>
    </lineage>
</organism>
<dbReference type="PATRIC" id="fig|47500.8.peg.5279"/>
<name>A0A0D1XRN7_ANEMI</name>
<dbReference type="GeneID" id="42305682"/>
<dbReference type="AlphaFoldDB" id="A0A0D1XRN7"/>
<gene>
    <name evidence="1" type="ORF">AF333_10800</name>
    <name evidence="2" type="ORF">SAMN04487909_103343</name>
</gene>
<dbReference type="EMBL" id="FNED01000003">
    <property type="protein sequence ID" value="SDI40106.1"/>
    <property type="molecule type" value="Genomic_DNA"/>
</dbReference>
<dbReference type="Proteomes" id="UP000182836">
    <property type="component" value="Unassembled WGS sequence"/>
</dbReference>
<reference evidence="2 4" key="2">
    <citation type="submission" date="2016-10" db="EMBL/GenBank/DDBJ databases">
        <authorList>
            <person name="de Groot N.N."/>
        </authorList>
    </citation>
    <scope>NUCLEOTIDE SEQUENCE [LARGE SCALE GENOMIC DNA]</scope>
    <source>
        <strain evidence="2 4">DSM 2895</strain>
    </source>
</reference>
<evidence type="ECO:0000313" key="4">
    <source>
        <dbReference type="Proteomes" id="UP000182836"/>
    </source>
</evidence>
<sequence length="161" mass="18789">MKKNNIIHFPKRNKDNSNEFPDWAEESIKELFGDTSLEIIEVIPFGKGIDMDSVFANEIDDEEDDVFTPVDGHILCKRCATWKPKEFFRKAKNPKICKRCTEEFKLMPKTKFELIVSESHIRILNALAEEMIPDIVLTPAESLDFLLENIEEIMFHIQRSE</sequence>